<dbReference type="Pfam" id="PF06985">
    <property type="entry name" value="HET"/>
    <property type="match status" value="1"/>
</dbReference>
<evidence type="ECO:0000313" key="3">
    <source>
        <dbReference type="EMBL" id="KAK0648353.1"/>
    </source>
</evidence>
<organism evidence="3 4">
    <name type="scientific">Cercophora newfieldiana</name>
    <dbReference type="NCBI Taxonomy" id="92897"/>
    <lineage>
        <taxon>Eukaryota</taxon>
        <taxon>Fungi</taxon>
        <taxon>Dikarya</taxon>
        <taxon>Ascomycota</taxon>
        <taxon>Pezizomycotina</taxon>
        <taxon>Sordariomycetes</taxon>
        <taxon>Sordariomycetidae</taxon>
        <taxon>Sordariales</taxon>
        <taxon>Lasiosphaeriaceae</taxon>
        <taxon>Cercophora</taxon>
    </lineage>
</organism>
<dbReference type="PANTHER" id="PTHR10622:SF10">
    <property type="entry name" value="HET DOMAIN-CONTAINING PROTEIN"/>
    <property type="match status" value="1"/>
</dbReference>
<feature type="domain" description="Heterokaryon incompatibility" evidence="1">
    <location>
        <begin position="26"/>
        <end position="111"/>
    </location>
</feature>
<evidence type="ECO:0008006" key="5">
    <source>
        <dbReference type="Google" id="ProtNLM"/>
    </source>
</evidence>
<comment type="caution">
    <text evidence="3">The sequence shown here is derived from an EMBL/GenBank/DDBJ whole genome shotgun (WGS) entry which is preliminary data.</text>
</comment>
<dbReference type="InterPro" id="IPR058525">
    <property type="entry name" value="DUF8212"/>
</dbReference>
<dbReference type="InterPro" id="IPR010730">
    <property type="entry name" value="HET"/>
</dbReference>
<dbReference type="Proteomes" id="UP001174936">
    <property type="component" value="Unassembled WGS sequence"/>
</dbReference>
<accession>A0AA40CT31</accession>
<protein>
    <recommendedName>
        <fullName evidence="5">Heterokaryon incompatibility domain-containing protein</fullName>
    </recommendedName>
</protein>
<sequence length="234" mass="26615">MRLLNAKTLQLELFPDPFRDRDLFPYVILSHTWETDEVTFDDMRDLGTAKLKLGFSKIQSACKTTIEYGFTHIWIDTCCIDKSLSAELSEAINSMFRWYSCVSICFAFLADFLKGVYPKWLDPLESVPLAKPMSWAASRQTTKVEDEAYSLLGIFDVNMSMIHGEGPRAFFRLQEAILRRTTDLSIFAWTRDSPGDVQRSLLSLQPTSWHVVTSPSPIASSASRTRYASQTEVS</sequence>
<name>A0AA40CT31_9PEZI</name>
<dbReference type="PANTHER" id="PTHR10622">
    <property type="entry name" value="HET DOMAIN-CONTAINING PROTEIN"/>
    <property type="match status" value="1"/>
</dbReference>
<evidence type="ECO:0000259" key="2">
    <source>
        <dbReference type="Pfam" id="PF26640"/>
    </source>
</evidence>
<reference evidence="3" key="1">
    <citation type="submission" date="2023-06" db="EMBL/GenBank/DDBJ databases">
        <title>Genome-scale phylogeny and comparative genomics of the fungal order Sordariales.</title>
        <authorList>
            <consortium name="Lawrence Berkeley National Laboratory"/>
            <person name="Hensen N."/>
            <person name="Bonometti L."/>
            <person name="Westerberg I."/>
            <person name="Brannstrom I.O."/>
            <person name="Guillou S."/>
            <person name="Cros-Aarteil S."/>
            <person name="Calhoun S."/>
            <person name="Haridas S."/>
            <person name="Kuo A."/>
            <person name="Mondo S."/>
            <person name="Pangilinan J."/>
            <person name="Riley R."/>
            <person name="Labutti K."/>
            <person name="Andreopoulos B."/>
            <person name="Lipzen A."/>
            <person name="Chen C."/>
            <person name="Yanf M."/>
            <person name="Daum C."/>
            <person name="Ng V."/>
            <person name="Clum A."/>
            <person name="Steindorff A."/>
            <person name="Ohm R."/>
            <person name="Martin F."/>
            <person name="Silar P."/>
            <person name="Natvig D."/>
            <person name="Lalanne C."/>
            <person name="Gautier V."/>
            <person name="Ament-Velasquez S.L."/>
            <person name="Kruys A."/>
            <person name="Hutchinson M.I."/>
            <person name="Powell A.J."/>
            <person name="Barry K."/>
            <person name="Miller A.N."/>
            <person name="Grigoriev I.V."/>
            <person name="Debuchy R."/>
            <person name="Gladieux P."/>
            <person name="Thoren M.H."/>
            <person name="Johannesson H."/>
        </authorList>
    </citation>
    <scope>NUCLEOTIDE SEQUENCE</scope>
    <source>
        <strain evidence="3">SMH2532-1</strain>
    </source>
</reference>
<dbReference type="AlphaFoldDB" id="A0AA40CT31"/>
<evidence type="ECO:0000259" key="1">
    <source>
        <dbReference type="Pfam" id="PF06985"/>
    </source>
</evidence>
<feature type="domain" description="DUF8212" evidence="2">
    <location>
        <begin position="168"/>
        <end position="191"/>
    </location>
</feature>
<keyword evidence="4" id="KW-1185">Reference proteome</keyword>
<gene>
    <name evidence="3" type="ORF">B0T16DRAFT_427553</name>
</gene>
<dbReference type="EMBL" id="JAULSV010000003">
    <property type="protein sequence ID" value="KAK0648353.1"/>
    <property type="molecule type" value="Genomic_DNA"/>
</dbReference>
<dbReference type="Pfam" id="PF26640">
    <property type="entry name" value="DUF8212"/>
    <property type="match status" value="1"/>
</dbReference>
<evidence type="ECO:0000313" key="4">
    <source>
        <dbReference type="Proteomes" id="UP001174936"/>
    </source>
</evidence>
<proteinExistence type="predicted"/>